<sequence>MSIFRVLLTLSSCSRQQWIDFSKVTMETYYSRAFAEFIHLISNVRMIFIVKRYSFYKHSYVFVLYGLSLATSALGVFRYGNPVYGPRIKQTYALKKITHARCDLLYCLRWDRHRLNLPCHSLDLAPSDFHLFGPLQKLLVFRQELQNAVWTWIHTFFPHFL</sequence>
<evidence type="ECO:0000313" key="3">
    <source>
        <dbReference type="Proteomes" id="UP000792457"/>
    </source>
</evidence>
<keyword evidence="3" id="KW-1185">Reference proteome</keyword>
<feature type="transmembrane region" description="Helical" evidence="1">
    <location>
        <begin position="60"/>
        <end position="80"/>
    </location>
</feature>
<evidence type="ECO:0000313" key="2">
    <source>
        <dbReference type="EMBL" id="KAG8233485.1"/>
    </source>
</evidence>
<name>A0A8K0KEM2_LADFU</name>
<protein>
    <submittedName>
        <fullName evidence="2">Uncharacterized protein</fullName>
    </submittedName>
</protein>
<gene>
    <name evidence="2" type="ORF">J437_LFUL013734</name>
</gene>
<organism evidence="2 3">
    <name type="scientific">Ladona fulva</name>
    <name type="common">Scarce chaser dragonfly</name>
    <name type="synonym">Libellula fulva</name>
    <dbReference type="NCBI Taxonomy" id="123851"/>
    <lineage>
        <taxon>Eukaryota</taxon>
        <taxon>Metazoa</taxon>
        <taxon>Ecdysozoa</taxon>
        <taxon>Arthropoda</taxon>
        <taxon>Hexapoda</taxon>
        <taxon>Insecta</taxon>
        <taxon>Pterygota</taxon>
        <taxon>Palaeoptera</taxon>
        <taxon>Odonata</taxon>
        <taxon>Epiprocta</taxon>
        <taxon>Anisoptera</taxon>
        <taxon>Libelluloidea</taxon>
        <taxon>Libellulidae</taxon>
        <taxon>Ladona</taxon>
    </lineage>
</organism>
<keyword evidence="1" id="KW-0812">Transmembrane</keyword>
<evidence type="ECO:0000256" key="1">
    <source>
        <dbReference type="SAM" id="Phobius"/>
    </source>
</evidence>
<reference evidence="2" key="1">
    <citation type="submission" date="2013-04" db="EMBL/GenBank/DDBJ databases">
        <authorList>
            <person name="Qu J."/>
            <person name="Murali S.C."/>
            <person name="Bandaranaike D."/>
            <person name="Bellair M."/>
            <person name="Blankenburg K."/>
            <person name="Chao H."/>
            <person name="Dinh H."/>
            <person name="Doddapaneni H."/>
            <person name="Downs B."/>
            <person name="Dugan-Rocha S."/>
            <person name="Elkadiri S."/>
            <person name="Gnanaolivu R.D."/>
            <person name="Hernandez B."/>
            <person name="Javaid M."/>
            <person name="Jayaseelan J.C."/>
            <person name="Lee S."/>
            <person name="Li M."/>
            <person name="Ming W."/>
            <person name="Munidasa M."/>
            <person name="Muniz J."/>
            <person name="Nguyen L."/>
            <person name="Ongeri F."/>
            <person name="Osuji N."/>
            <person name="Pu L.-L."/>
            <person name="Puazo M."/>
            <person name="Qu C."/>
            <person name="Quiroz J."/>
            <person name="Raj R."/>
            <person name="Weissenberger G."/>
            <person name="Xin Y."/>
            <person name="Zou X."/>
            <person name="Han Y."/>
            <person name="Richards S."/>
            <person name="Worley K."/>
            <person name="Muzny D."/>
            <person name="Gibbs R."/>
        </authorList>
    </citation>
    <scope>NUCLEOTIDE SEQUENCE</scope>
    <source>
        <strain evidence="2">Sampled in the wild</strain>
    </source>
</reference>
<dbReference type="OrthoDB" id="8173738at2759"/>
<reference evidence="2" key="2">
    <citation type="submission" date="2017-10" db="EMBL/GenBank/DDBJ databases">
        <title>Ladona fulva Genome sequencing and assembly.</title>
        <authorList>
            <person name="Murali S."/>
            <person name="Richards S."/>
            <person name="Bandaranaike D."/>
            <person name="Bellair M."/>
            <person name="Blankenburg K."/>
            <person name="Chao H."/>
            <person name="Dinh H."/>
            <person name="Doddapaneni H."/>
            <person name="Dugan-Rocha S."/>
            <person name="Elkadiri S."/>
            <person name="Gnanaolivu R."/>
            <person name="Hernandez B."/>
            <person name="Skinner E."/>
            <person name="Javaid M."/>
            <person name="Lee S."/>
            <person name="Li M."/>
            <person name="Ming W."/>
            <person name="Munidasa M."/>
            <person name="Muniz J."/>
            <person name="Nguyen L."/>
            <person name="Hughes D."/>
            <person name="Osuji N."/>
            <person name="Pu L.-L."/>
            <person name="Puazo M."/>
            <person name="Qu C."/>
            <person name="Quiroz J."/>
            <person name="Raj R."/>
            <person name="Weissenberger G."/>
            <person name="Xin Y."/>
            <person name="Zou X."/>
            <person name="Han Y."/>
            <person name="Worley K."/>
            <person name="Muzny D."/>
            <person name="Gibbs R."/>
        </authorList>
    </citation>
    <scope>NUCLEOTIDE SEQUENCE</scope>
    <source>
        <strain evidence="2">Sampled in the wild</strain>
    </source>
</reference>
<keyword evidence="1" id="KW-1133">Transmembrane helix</keyword>
<proteinExistence type="predicted"/>
<dbReference type="EMBL" id="KZ308721">
    <property type="protein sequence ID" value="KAG8233485.1"/>
    <property type="molecule type" value="Genomic_DNA"/>
</dbReference>
<keyword evidence="1" id="KW-0472">Membrane</keyword>
<dbReference type="Proteomes" id="UP000792457">
    <property type="component" value="Unassembled WGS sequence"/>
</dbReference>
<comment type="caution">
    <text evidence="2">The sequence shown here is derived from an EMBL/GenBank/DDBJ whole genome shotgun (WGS) entry which is preliminary data.</text>
</comment>
<accession>A0A8K0KEM2</accession>
<dbReference type="AlphaFoldDB" id="A0A8K0KEM2"/>